<name>A0A916UVX8_9HYPH</name>
<dbReference type="Gene3D" id="3.40.50.10540">
    <property type="entry name" value="Crotonobetainyl-coa:carnitine coa-transferase, domain 1"/>
    <property type="match status" value="1"/>
</dbReference>
<dbReference type="AlphaFoldDB" id="A0A916UVX8"/>
<evidence type="ECO:0000313" key="2">
    <source>
        <dbReference type="EMBL" id="GGC89764.1"/>
    </source>
</evidence>
<proteinExistence type="predicted"/>
<protein>
    <submittedName>
        <fullName evidence="2">CoA transferase</fullName>
    </submittedName>
</protein>
<dbReference type="InterPro" id="IPR050509">
    <property type="entry name" value="CoA-transferase_III"/>
</dbReference>
<organism evidence="2 3">
    <name type="scientific">Chelatococcus reniformis</name>
    <dbReference type="NCBI Taxonomy" id="1494448"/>
    <lineage>
        <taxon>Bacteria</taxon>
        <taxon>Pseudomonadati</taxon>
        <taxon>Pseudomonadota</taxon>
        <taxon>Alphaproteobacteria</taxon>
        <taxon>Hyphomicrobiales</taxon>
        <taxon>Chelatococcaceae</taxon>
        <taxon>Chelatococcus</taxon>
    </lineage>
</organism>
<dbReference type="InterPro" id="IPR023606">
    <property type="entry name" value="CoA-Trfase_III_dom_1_sf"/>
</dbReference>
<accession>A0A916UVX8</accession>
<dbReference type="Pfam" id="PF02515">
    <property type="entry name" value="CoA_transf_3"/>
    <property type="match status" value="1"/>
</dbReference>
<dbReference type="PANTHER" id="PTHR48228:SF6">
    <property type="entry name" value="L-CARNITINE COA-TRANSFERASE"/>
    <property type="match status" value="1"/>
</dbReference>
<sequence length="399" mass="43202">MSDAPLKDIRVLDIATFIAAPFCGTVLSDFGAEVIKIEQPGEGDSLRRFGTMTECGDTLVWLSEARNRQSVTLDLRTTEGADLFRRLVAVSDVVLENFRPGTLEKWGLGYDELARINPKLVMLRVSAYGQTGPMREKPGFARIAHAFSGLAYLSGEPGRTPVVPGSTSLADYMSGLYGAVGVLIALRHAEKTGEGQVVDIGLYESIFRILDEIAPAYAKFGYERERMGPDTVNVVPHSHYETRDGAWVALACSNDRMWERLTTAMGRPDLAQDERYARPKARADRRAEVNGIVATWVGSLPLTEVLAACERAEAPCSKLLSIADIFRDPQYAARGNLETVEDPRVGALVLPAALPRLSRTPAALRSTGPALGSDSRAVLGDLLGVDGETLDALAAKKVI</sequence>
<gene>
    <name evidence="2" type="ORF">GCM10010994_54520</name>
</gene>
<reference evidence="2" key="2">
    <citation type="submission" date="2020-09" db="EMBL/GenBank/DDBJ databases">
        <authorList>
            <person name="Sun Q."/>
            <person name="Zhou Y."/>
        </authorList>
    </citation>
    <scope>NUCLEOTIDE SEQUENCE</scope>
    <source>
        <strain evidence="2">CGMCC 1.12919</strain>
    </source>
</reference>
<dbReference type="InterPro" id="IPR003673">
    <property type="entry name" value="CoA-Trfase_fam_III"/>
</dbReference>
<dbReference type="SUPFAM" id="SSF89796">
    <property type="entry name" value="CoA-transferase family III (CaiB/BaiF)"/>
    <property type="match status" value="1"/>
</dbReference>
<dbReference type="EMBL" id="BMGG01000011">
    <property type="protein sequence ID" value="GGC89764.1"/>
    <property type="molecule type" value="Genomic_DNA"/>
</dbReference>
<dbReference type="GO" id="GO:0016740">
    <property type="term" value="F:transferase activity"/>
    <property type="evidence" value="ECO:0007669"/>
    <property type="project" value="UniProtKB-KW"/>
</dbReference>
<evidence type="ECO:0000256" key="1">
    <source>
        <dbReference type="ARBA" id="ARBA00022679"/>
    </source>
</evidence>
<keyword evidence="1 2" id="KW-0808">Transferase</keyword>
<dbReference type="Gene3D" id="3.30.1540.10">
    <property type="entry name" value="formyl-coa transferase, domain 3"/>
    <property type="match status" value="1"/>
</dbReference>
<comment type="caution">
    <text evidence="2">The sequence shown here is derived from an EMBL/GenBank/DDBJ whole genome shotgun (WGS) entry which is preliminary data.</text>
</comment>
<dbReference type="Proteomes" id="UP000637002">
    <property type="component" value="Unassembled WGS sequence"/>
</dbReference>
<reference evidence="2" key="1">
    <citation type="journal article" date="2014" name="Int. J. Syst. Evol. Microbiol.">
        <title>Complete genome sequence of Corynebacterium casei LMG S-19264T (=DSM 44701T), isolated from a smear-ripened cheese.</title>
        <authorList>
            <consortium name="US DOE Joint Genome Institute (JGI-PGF)"/>
            <person name="Walter F."/>
            <person name="Albersmeier A."/>
            <person name="Kalinowski J."/>
            <person name="Ruckert C."/>
        </authorList>
    </citation>
    <scope>NUCLEOTIDE SEQUENCE</scope>
    <source>
        <strain evidence="2">CGMCC 1.12919</strain>
    </source>
</reference>
<dbReference type="PANTHER" id="PTHR48228">
    <property type="entry name" value="SUCCINYL-COA--D-CITRAMALATE COA-TRANSFERASE"/>
    <property type="match status" value="1"/>
</dbReference>
<keyword evidence="3" id="KW-1185">Reference proteome</keyword>
<dbReference type="InterPro" id="IPR044855">
    <property type="entry name" value="CoA-Trfase_III_dom3_sf"/>
</dbReference>
<evidence type="ECO:0000313" key="3">
    <source>
        <dbReference type="Proteomes" id="UP000637002"/>
    </source>
</evidence>
<dbReference type="RefSeq" id="WP_188612328.1">
    <property type="nucleotide sequence ID" value="NZ_BMGG01000011.1"/>
</dbReference>